<accession>A0ABS8UEN4</accession>
<reference evidence="3" key="1">
    <citation type="submission" date="2021-12" db="EMBL/GenBank/DDBJ databases">
        <authorList>
            <person name="Ulrich A."/>
        </authorList>
    </citation>
    <scope>NUCLEOTIDE SEQUENCE</scope>
    <source>
        <strain evidence="3">A1P009</strain>
    </source>
</reference>
<feature type="transmembrane region" description="Helical" evidence="2">
    <location>
        <begin position="75"/>
        <end position="93"/>
    </location>
</feature>
<feature type="region of interest" description="Disordered" evidence="1">
    <location>
        <begin position="1"/>
        <end position="27"/>
    </location>
</feature>
<gene>
    <name evidence="3" type="ORF">LTT95_10910</name>
</gene>
<sequence>MTASTPNDTMRIPHDPYTPPATEVRDTPSAPMRDAPFYVVSSTKFVVLYVATLGLYQLFWFWTHWSRWRMGRNETIWPVPRALFGLFYAHALARRIDRMLDERGVTRRWWPMTLATVFVVMEVLNYGSAIAWPWLVFHLSNAWLWLEWLGVIVIPVNCVCLLRVQLAANAACGDPDARSNRRFTIYNVAWILLGISATAWTVYDGLRTGTL</sequence>
<evidence type="ECO:0000256" key="1">
    <source>
        <dbReference type="SAM" id="MobiDB-lite"/>
    </source>
</evidence>
<evidence type="ECO:0000256" key="2">
    <source>
        <dbReference type="SAM" id="Phobius"/>
    </source>
</evidence>
<name>A0ABS8UEN4_9GAMM</name>
<evidence type="ECO:0000313" key="3">
    <source>
        <dbReference type="EMBL" id="MCD9097447.1"/>
    </source>
</evidence>
<feature type="transmembrane region" description="Helical" evidence="2">
    <location>
        <begin position="183"/>
        <end position="203"/>
    </location>
</feature>
<dbReference type="EMBL" id="JAJQKU010000003">
    <property type="protein sequence ID" value="MCD9097447.1"/>
    <property type="molecule type" value="Genomic_DNA"/>
</dbReference>
<comment type="caution">
    <text evidence="3">The sequence shown here is derived from an EMBL/GenBank/DDBJ whole genome shotgun (WGS) entry which is preliminary data.</text>
</comment>
<feature type="transmembrane region" description="Helical" evidence="2">
    <location>
        <begin position="114"/>
        <end position="136"/>
    </location>
</feature>
<keyword evidence="2" id="KW-0812">Transmembrane</keyword>
<protein>
    <recommendedName>
        <fullName evidence="5">MFS transporter permease</fullName>
    </recommendedName>
</protein>
<dbReference type="RefSeq" id="WP_232136487.1">
    <property type="nucleotide sequence ID" value="NZ_CP089507.1"/>
</dbReference>
<keyword evidence="4" id="KW-1185">Reference proteome</keyword>
<feature type="transmembrane region" description="Helical" evidence="2">
    <location>
        <begin position="45"/>
        <end position="63"/>
    </location>
</feature>
<feature type="transmembrane region" description="Helical" evidence="2">
    <location>
        <begin position="142"/>
        <end position="162"/>
    </location>
</feature>
<evidence type="ECO:0008006" key="5">
    <source>
        <dbReference type="Google" id="ProtNLM"/>
    </source>
</evidence>
<evidence type="ECO:0000313" key="4">
    <source>
        <dbReference type="Proteomes" id="UP001430360"/>
    </source>
</evidence>
<proteinExistence type="predicted"/>
<organism evidence="3 4">
    <name type="scientific">Luteimonas fraxinea</name>
    <dbReference type="NCBI Taxonomy" id="2901869"/>
    <lineage>
        <taxon>Bacteria</taxon>
        <taxon>Pseudomonadati</taxon>
        <taxon>Pseudomonadota</taxon>
        <taxon>Gammaproteobacteria</taxon>
        <taxon>Lysobacterales</taxon>
        <taxon>Lysobacteraceae</taxon>
        <taxon>Luteimonas</taxon>
    </lineage>
</organism>
<keyword evidence="2" id="KW-1133">Transmembrane helix</keyword>
<dbReference type="Proteomes" id="UP001430360">
    <property type="component" value="Unassembled WGS sequence"/>
</dbReference>
<keyword evidence="2" id="KW-0472">Membrane</keyword>
<reference evidence="3" key="2">
    <citation type="journal article" date="2022" name="Syst. Appl. Microbiol.">
        <title>Physiological and genomic characterisation of Luteimonas fraxinea sp. nov., a bacterial species associated with trees tolerant to ash dieback.</title>
        <authorList>
            <person name="Ulrich K."/>
            <person name="Becker R."/>
            <person name="Behrendt U."/>
            <person name="Kube M."/>
            <person name="Schneck V."/>
            <person name="Ulrich A."/>
        </authorList>
    </citation>
    <scope>NUCLEOTIDE SEQUENCE</scope>
    <source>
        <strain evidence="3">A1P009</strain>
    </source>
</reference>